<reference evidence="5 7" key="2">
    <citation type="submission" date="2020-05" db="EMBL/GenBank/DDBJ databases">
        <title>Complete genome sequencing of Campylobacter and Arcobacter type strains.</title>
        <authorList>
            <person name="Miller W.G."/>
            <person name="Yee E."/>
        </authorList>
    </citation>
    <scope>NUCLEOTIDE SEQUENCE [LARGE SCALE GENOMIC DNA]</scope>
    <source>
        <strain evidence="5 7">LMG 6451</strain>
    </source>
</reference>
<dbReference type="GO" id="GO:0003700">
    <property type="term" value="F:DNA-binding transcription factor activity"/>
    <property type="evidence" value="ECO:0007669"/>
    <property type="project" value="InterPro"/>
</dbReference>
<gene>
    <name evidence="5" type="ORF">CURT_0053</name>
    <name evidence="4" type="ORF">CYJ41_04725</name>
    <name evidence="3" type="ORF">O6B32_04340</name>
</gene>
<evidence type="ECO:0000313" key="6">
    <source>
        <dbReference type="Proteomes" id="UP000234639"/>
    </source>
</evidence>
<dbReference type="SUPFAM" id="SSF46785">
    <property type="entry name" value="Winged helix' DNA-binding domain"/>
    <property type="match status" value="1"/>
</dbReference>
<reference evidence="4 6" key="1">
    <citation type="submission" date="2017-12" db="EMBL/GenBank/DDBJ databases">
        <title>Phylogenetic diversity of female urinary microbiome.</title>
        <authorList>
            <person name="Thomas-White K."/>
            <person name="Wolfe A.J."/>
        </authorList>
    </citation>
    <scope>NUCLEOTIDE SEQUENCE [LARGE SCALE GENOMIC DNA]</scope>
    <source>
        <strain evidence="4 6">UMB0112</strain>
    </source>
</reference>
<name>A0A2I1N9V9_9BACT</name>
<dbReference type="InterPro" id="IPR002481">
    <property type="entry name" value="FUR"/>
</dbReference>
<dbReference type="Proteomes" id="UP000234639">
    <property type="component" value="Unassembled WGS sequence"/>
</dbReference>
<proteinExistence type="predicted"/>
<evidence type="ECO:0000313" key="7">
    <source>
        <dbReference type="Proteomes" id="UP000509722"/>
    </source>
</evidence>
<comment type="cofactor">
    <cofactor evidence="2">
        <name>Mn(2+)</name>
        <dbReference type="ChEBI" id="CHEBI:29035"/>
    </cofactor>
    <cofactor evidence="2">
        <name>Fe(2+)</name>
        <dbReference type="ChEBI" id="CHEBI:29033"/>
    </cofactor>
    <text evidence="2">Binds 1 Mn(2+) or Fe(2+) ion per subunit.</text>
</comment>
<reference evidence="3" key="3">
    <citation type="submission" date="2022-12" db="EMBL/GenBank/DDBJ databases">
        <title>Species Delineation and Comparative Genomics within the Campylobacter ureolyticus Complex.</title>
        <authorList>
            <person name="Maki J."/>
            <person name="Howard M."/>
            <person name="Connelly S."/>
            <person name="Hardy D.J."/>
            <person name="Cameron A."/>
        </authorList>
    </citation>
    <scope>NUCLEOTIDE SEQUENCE</scope>
    <source>
        <strain evidence="3">URMC_787</strain>
    </source>
</reference>
<dbReference type="GeneID" id="77174963"/>
<sequence length="117" mass="13356">MDVKKFLLNHDIKPTAFRNSLVKILKTANKPVSYDEIVDLTNANKTTVYRNLDLLEEKGILISSMANNKNFYELADHAKAYFVCEKCHKMEEISMPNLELKNIKSVVVKGTCDECSK</sequence>
<dbReference type="OrthoDB" id="8659436at2"/>
<dbReference type="AlphaFoldDB" id="A0A2I1N9V9"/>
<feature type="binding site" evidence="1">
    <location>
        <position position="87"/>
    </location>
    <ligand>
        <name>Zn(2+)</name>
        <dbReference type="ChEBI" id="CHEBI:29105"/>
    </ligand>
</feature>
<evidence type="ECO:0000313" key="4">
    <source>
        <dbReference type="EMBL" id="PKZ29145.1"/>
    </source>
</evidence>
<comment type="cofactor">
    <cofactor evidence="1">
        <name>Zn(2+)</name>
        <dbReference type="ChEBI" id="CHEBI:29105"/>
    </cofactor>
    <text evidence="1">Binds 1 zinc ion per subunit.</text>
</comment>
<dbReference type="Proteomes" id="UP001075225">
    <property type="component" value="Unassembled WGS sequence"/>
</dbReference>
<keyword evidence="1" id="KW-0862">Zinc</keyword>
<evidence type="ECO:0000313" key="5">
    <source>
        <dbReference type="EMBL" id="QKF83587.1"/>
    </source>
</evidence>
<keyword evidence="2" id="KW-0408">Iron</keyword>
<dbReference type="EMBL" id="PKHU01000004">
    <property type="protein sequence ID" value="PKZ29145.1"/>
    <property type="molecule type" value="Genomic_DNA"/>
</dbReference>
<dbReference type="GO" id="GO:0000976">
    <property type="term" value="F:transcription cis-regulatory region binding"/>
    <property type="evidence" value="ECO:0007669"/>
    <property type="project" value="TreeGrafter"/>
</dbReference>
<evidence type="ECO:0000256" key="1">
    <source>
        <dbReference type="PIRSR" id="PIRSR602481-1"/>
    </source>
</evidence>
<dbReference type="InterPro" id="IPR036390">
    <property type="entry name" value="WH_DNA-bd_sf"/>
</dbReference>
<feature type="binding site" evidence="2">
    <location>
        <position position="99"/>
    </location>
    <ligand>
        <name>Fe cation</name>
        <dbReference type="ChEBI" id="CHEBI:24875"/>
    </ligand>
</feature>
<dbReference type="Proteomes" id="UP000509722">
    <property type="component" value="Chromosome"/>
</dbReference>
<dbReference type="GO" id="GO:0008270">
    <property type="term" value="F:zinc ion binding"/>
    <property type="evidence" value="ECO:0007669"/>
    <property type="project" value="TreeGrafter"/>
</dbReference>
<dbReference type="RefSeq" id="WP_018713565.1">
    <property type="nucleotide sequence ID" value="NZ_BQNW01000001.1"/>
</dbReference>
<protein>
    <submittedName>
        <fullName evidence="4">HTH domain-containing protein</fullName>
    </submittedName>
    <submittedName>
        <fullName evidence="5">Transcriptional regulator, Fur family</fullName>
    </submittedName>
    <submittedName>
        <fullName evidence="3">Transcriptional repressor</fullName>
    </submittedName>
</protein>
<dbReference type="GO" id="GO:0045892">
    <property type="term" value="P:negative regulation of DNA-templated transcription"/>
    <property type="evidence" value="ECO:0007669"/>
    <property type="project" value="TreeGrafter"/>
</dbReference>
<evidence type="ECO:0000313" key="3">
    <source>
        <dbReference type="EMBL" id="MCZ6159705.1"/>
    </source>
</evidence>
<evidence type="ECO:0000256" key="2">
    <source>
        <dbReference type="PIRSR" id="PIRSR602481-2"/>
    </source>
</evidence>
<dbReference type="Gene3D" id="1.10.10.10">
    <property type="entry name" value="Winged helix-like DNA-binding domain superfamily/Winged helix DNA-binding domain"/>
    <property type="match status" value="1"/>
</dbReference>
<dbReference type="EMBL" id="JAPXGO010000002">
    <property type="protein sequence ID" value="MCZ6159705.1"/>
    <property type="molecule type" value="Genomic_DNA"/>
</dbReference>
<dbReference type="PANTHER" id="PTHR33202">
    <property type="entry name" value="ZINC UPTAKE REGULATION PROTEIN"/>
    <property type="match status" value="1"/>
</dbReference>
<accession>A0A2I1N9V9</accession>
<feature type="binding site" evidence="1">
    <location>
        <position position="84"/>
    </location>
    <ligand>
        <name>Zn(2+)</name>
        <dbReference type="ChEBI" id="CHEBI:29105"/>
    </ligand>
</feature>
<dbReference type="GO" id="GO:1900376">
    <property type="term" value="P:regulation of secondary metabolite biosynthetic process"/>
    <property type="evidence" value="ECO:0007669"/>
    <property type="project" value="TreeGrafter"/>
</dbReference>
<keyword evidence="1" id="KW-0479">Metal-binding</keyword>
<dbReference type="Pfam" id="PF01475">
    <property type="entry name" value="FUR"/>
    <property type="match status" value="1"/>
</dbReference>
<dbReference type="InterPro" id="IPR036388">
    <property type="entry name" value="WH-like_DNA-bd_sf"/>
</dbReference>
<organism evidence="4 6">
    <name type="scientific">Campylobacter ureolyticus</name>
    <dbReference type="NCBI Taxonomy" id="827"/>
    <lineage>
        <taxon>Bacteria</taxon>
        <taxon>Pseudomonadati</taxon>
        <taxon>Campylobacterota</taxon>
        <taxon>Epsilonproteobacteria</taxon>
        <taxon>Campylobacterales</taxon>
        <taxon>Campylobacteraceae</taxon>
        <taxon>Campylobacter</taxon>
    </lineage>
</organism>
<dbReference type="EMBL" id="CP053832">
    <property type="protein sequence ID" value="QKF83587.1"/>
    <property type="molecule type" value="Genomic_DNA"/>
</dbReference>
<dbReference type="PANTHER" id="PTHR33202:SF7">
    <property type="entry name" value="FERRIC UPTAKE REGULATION PROTEIN"/>
    <property type="match status" value="1"/>
</dbReference>